<dbReference type="VEuPathDB" id="AmoebaDB:ACA1_100510"/>
<dbReference type="KEGG" id="acan:ACA1_100510"/>
<dbReference type="SUPFAM" id="SSF50475">
    <property type="entry name" value="FMN-binding split barrel"/>
    <property type="match status" value="1"/>
</dbReference>
<evidence type="ECO:0000313" key="3">
    <source>
        <dbReference type="Proteomes" id="UP000011083"/>
    </source>
</evidence>
<sequence>MEGEKFDVTPLTKVKRLPKRAVYDKEQVYAILDEAFVCHVGFSVDGRPFVLPTGFGRRGEWLYLHGKSSSHMIKHIAQGHPICITVTLLDGIVVARSLFHSSMNYRSVVIFGKAEEITDPEEKVEAMKILSNHIIPDRWENARLPTPAEIKGTKMVKLHLEEVSAKVRVGPPSDDDADLATDFWSGVIPVTTQYGTPEADPTLKPDISAPPNVAAYRRPTPSGQ</sequence>
<dbReference type="InterPro" id="IPR024747">
    <property type="entry name" value="Pyridox_Oxase-rel"/>
</dbReference>
<evidence type="ECO:0000313" key="2">
    <source>
        <dbReference type="EMBL" id="ELR13214.1"/>
    </source>
</evidence>
<feature type="region of interest" description="Disordered" evidence="1">
    <location>
        <begin position="192"/>
        <end position="224"/>
    </location>
</feature>
<evidence type="ECO:0000256" key="1">
    <source>
        <dbReference type="SAM" id="MobiDB-lite"/>
    </source>
</evidence>
<dbReference type="Pfam" id="PF12900">
    <property type="entry name" value="Pyridox_ox_2"/>
    <property type="match status" value="1"/>
</dbReference>
<dbReference type="EMBL" id="KB008097">
    <property type="protein sequence ID" value="ELR13214.1"/>
    <property type="molecule type" value="Genomic_DNA"/>
</dbReference>
<dbReference type="Gene3D" id="2.30.110.10">
    <property type="entry name" value="Electron Transport, Fmn-binding Protein, Chain A"/>
    <property type="match status" value="1"/>
</dbReference>
<proteinExistence type="predicted"/>
<accession>L8GK56</accession>
<dbReference type="Proteomes" id="UP000011083">
    <property type="component" value="Unassembled WGS sequence"/>
</dbReference>
<dbReference type="OMA" id="CHLGFVR"/>
<dbReference type="GeneID" id="14913715"/>
<dbReference type="SMR" id="L8GK56"/>
<dbReference type="OrthoDB" id="444432at2759"/>
<name>L8GK56_ACACF</name>
<protein>
    <submittedName>
        <fullName evidence="2">Flavinnucleotide-binding protein</fullName>
    </submittedName>
</protein>
<organism evidence="2 3">
    <name type="scientific">Acanthamoeba castellanii (strain ATCC 30010 / Neff)</name>
    <dbReference type="NCBI Taxonomy" id="1257118"/>
    <lineage>
        <taxon>Eukaryota</taxon>
        <taxon>Amoebozoa</taxon>
        <taxon>Discosea</taxon>
        <taxon>Longamoebia</taxon>
        <taxon>Centramoebida</taxon>
        <taxon>Acanthamoebidae</taxon>
        <taxon>Acanthamoeba</taxon>
    </lineage>
</organism>
<dbReference type="AlphaFoldDB" id="L8GK56"/>
<dbReference type="RefSeq" id="XP_004335227.1">
    <property type="nucleotide sequence ID" value="XM_004335179.1"/>
</dbReference>
<dbReference type="PANTHER" id="PTHR34071:SF2">
    <property type="entry name" value="FLAVIN-NUCLEOTIDE-BINDING PROTEIN"/>
    <property type="match status" value="1"/>
</dbReference>
<gene>
    <name evidence="2" type="ORF">ACA1_100510</name>
</gene>
<dbReference type="InterPro" id="IPR012349">
    <property type="entry name" value="Split_barrel_FMN-bd"/>
</dbReference>
<dbReference type="PANTHER" id="PTHR34071">
    <property type="entry name" value="5-NITROIMIDAZOLE ANTIBIOTICS RESISTANCE PROTEIN, NIMA-FAMILY-RELATED PROTEIN-RELATED"/>
    <property type="match status" value="1"/>
</dbReference>
<reference evidence="2 3" key="1">
    <citation type="journal article" date="2013" name="Genome Biol.">
        <title>Genome of Acanthamoeba castellanii highlights extensive lateral gene transfer and early evolution of tyrosine kinase signaling.</title>
        <authorList>
            <person name="Clarke M."/>
            <person name="Lohan A.J."/>
            <person name="Liu B."/>
            <person name="Lagkouvardos I."/>
            <person name="Roy S."/>
            <person name="Zafar N."/>
            <person name="Bertelli C."/>
            <person name="Schilde C."/>
            <person name="Kianianmomeni A."/>
            <person name="Burglin T.R."/>
            <person name="Frech C."/>
            <person name="Turcotte B."/>
            <person name="Kopec K.O."/>
            <person name="Synnott J.M."/>
            <person name="Choo C."/>
            <person name="Paponov I."/>
            <person name="Finkler A."/>
            <person name="Soon Heng Tan C."/>
            <person name="Hutchins A.P."/>
            <person name="Weinmeier T."/>
            <person name="Rattei T."/>
            <person name="Chu J.S."/>
            <person name="Gimenez G."/>
            <person name="Irimia M."/>
            <person name="Rigden D.J."/>
            <person name="Fitzpatrick D.A."/>
            <person name="Lorenzo-Morales J."/>
            <person name="Bateman A."/>
            <person name="Chiu C.H."/>
            <person name="Tang P."/>
            <person name="Hegemann P."/>
            <person name="Fromm H."/>
            <person name="Raoult D."/>
            <person name="Greub G."/>
            <person name="Miranda-Saavedra D."/>
            <person name="Chen N."/>
            <person name="Nash P."/>
            <person name="Ginger M.L."/>
            <person name="Horn M."/>
            <person name="Schaap P."/>
            <person name="Caler L."/>
            <person name="Loftus B."/>
        </authorList>
    </citation>
    <scope>NUCLEOTIDE SEQUENCE [LARGE SCALE GENOMIC DNA]</scope>
    <source>
        <strain evidence="2 3">Neff</strain>
    </source>
</reference>
<keyword evidence="3" id="KW-1185">Reference proteome</keyword>
<dbReference type="STRING" id="1257118.L8GK56"/>